<protein>
    <submittedName>
        <fullName evidence="1">Alpha-monoglucosyldiacylglycerol synthase</fullName>
        <ecNumber evidence="1">2.4.1.-</ecNumber>
    </submittedName>
</protein>
<dbReference type="CDD" id="cd03801">
    <property type="entry name" value="GT4_PimA-like"/>
    <property type="match status" value="1"/>
</dbReference>
<dbReference type="Proteomes" id="UP000276437">
    <property type="component" value="Chromosome"/>
</dbReference>
<dbReference type="Pfam" id="PF13692">
    <property type="entry name" value="Glyco_trans_1_4"/>
    <property type="match status" value="1"/>
</dbReference>
<keyword evidence="1" id="KW-0328">Glycosyltransferase</keyword>
<sequence>MLNILHITPHMGGGVGNVISRLATCSDGRIIHKIVLLEEPVKNNFVEIAKAAGVPILIRPDNLEMENSLAISDIDIIVVHWWHHPRIAKFLHDLPRMPMRLIIWSHISNLTVPALNPNLLLASTRVLFTTEASYEAEVFANLPKNVLKDKAGLVYGCGGFDDFPKIDREQHSGFNIGYLGLVGYSKLHPDFVDFCDAVNIPAAKFILAGDAPAKQQVDRQIREKNIKNPFIYIGYVNDIKPVLAQFDVFGYPLMPYHTCTTENAILEAMAAEVPPVVLNQLTEKYIVQDGKTGILVSGREEYGQAMNLLYNNPEFRRFLGKNAREHVLSKFTLKKLSDSFYRNCEIAMQQPKQILNFRKHMGNSPAEWFISCLGKDCQSFKISMEAEIFNQTENIKKLILSTSPLLKQSNKSSVFHYQREYPGDAMLKTWAEIIGEGEMRE</sequence>
<evidence type="ECO:0000313" key="2">
    <source>
        <dbReference type="Proteomes" id="UP000276437"/>
    </source>
</evidence>
<dbReference type="PANTHER" id="PTHR12526">
    <property type="entry name" value="GLYCOSYLTRANSFERASE"/>
    <property type="match status" value="1"/>
</dbReference>
<dbReference type="AlphaFoldDB" id="A0A348AH69"/>
<dbReference type="PANTHER" id="PTHR12526:SF630">
    <property type="entry name" value="GLYCOSYLTRANSFERASE"/>
    <property type="match status" value="1"/>
</dbReference>
<dbReference type="Gene3D" id="3.40.50.2000">
    <property type="entry name" value="Glycogen Phosphorylase B"/>
    <property type="match status" value="2"/>
</dbReference>
<keyword evidence="2" id="KW-1185">Reference proteome</keyword>
<gene>
    <name evidence="1" type="primary">mgs</name>
    <name evidence="1" type="ORF">MAMMFC1_01068</name>
</gene>
<keyword evidence="1" id="KW-0808">Transferase</keyword>
<dbReference type="EC" id="2.4.1.-" evidence="1"/>
<dbReference type="SUPFAM" id="SSF53756">
    <property type="entry name" value="UDP-Glycosyltransferase/glycogen phosphorylase"/>
    <property type="match status" value="1"/>
</dbReference>
<dbReference type="EMBL" id="AP018449">
    <property type="protein sequence ID" value="BBB90417.1"/>
    <property type="molecule type" value="Genomic_DNA"/>
</dbReference>
<organism evidence="1 2">
    <name type="scientific">Methylomusa anaerophila</name>
    <dbReference type="NCBI Taxonomy" id="1930071"/>
    <lineage>
        <taxon>Bacteria</taxon>
        <taxon>Bacillati</taxon>
        <taxon>Bacillota</taxon>
        <taxon>Negativicutes</taxon>
        <taxon>Selenomonadales</taxon>
        <taxon>Sporomusaceae</taxon>
        <taxon>Methylomusa</taxon>
    </lineage>
</organism>
<reference evidence="1 2" key="1">
    <citation type="journal article" date="2018" name="Int. J. Syst. Evol. Microbiol.">
        <title>Methylomusa anaerophila gen. nov., sp. nov., an anaerobic methanol-utilizing bacterium isolated from a microbial fuel cell.</title>
        <authorList>
            <person name="Amano N."/>
            <person name="Yamamuro A."/>
            <person name="Miyahara M."/>
            <person name="Kouzuma A."/>
            <person name="Abe T."/>
            <person name="Watanabe K."/>
        </authorList>
    </citation>
    <scope>NUCLEOTIDE SEQUENCE [LARGE SCALE GENOMIC DNA]</scope>
    <source>
        <strain evidence="1 2">MMFC1</strain>
    </source>
</reference>
<dbReference type="OrthoDB" id="9790710at2"/>
<accession>A0A348AH69</accession>
<dbReference type="GO" id="GO:0016757">
    <property type="term" value="F:glycosyltransferase activity"/>
    <property type="evidence" value="ECO:0007669"/>
    <property type="project" value="UniProtKB-KW"/>
</dbReference>
<name>A0A348AH69_9FIRM</name>
<dbReference type="KEGG" id="mana:MAMMFC1_01068"/>
<evidence type="ECO:0000313" key="1">
    <source>
        <dbReference type="EMBL" id="BBB90417.1"/>
    </source>
</evidence>
<proteinExistence type="predicted"/>